<evidence type="ECO:0000313" key="3">
    <source>
        <dbReference type="Proteomes" id="UP000762676"/>
    </source>
</evidence>
<reference evidence="2 3" key="1">
    <citation type="journal article" date="2021" name="Elife">
        <title>Chloroplast acquisition without the gene transfer in kleptoplastic sea slugs, Plakobranchus ocellatus.</title>
        <authorList>
            <person name="Maeda T."/>
            <person name="Takahashi S."/>
            <person name="Yoshida T."/>
            <person name="Shimamura S."/>
            <person name="Takaki Y."/>
            <person name="Nagai Y."/>
            <person name="Toyoda A."/>
            <person name="Suzuki Y."/>
            <person name="Arimoto A."/>
            <person name="Ishii H."/>
            <person name="Satoh N."/>
            <person name="Nishiyama T."/>
            <person name="Hasebe M."/>
            <person name="Maruyama T."/>
            <person name="Minagawa J."/>
            <person name="Obokata J."/>
            <person name="Shigenobu S."/>
        </authorList>
    </citation>
    <scope>NUCLEOTIDE SEQUENCE [LARGE SCALE GENOMIC DNA]</scope>
</reference>
<sequence length="97" mass="10363">MLPCISLHTSMLGANLGDVKLLKALLSSCLPICPGPASASLPKTGNCSHQTKQSQREQEAGTNTHSDIQAFLVKDKLLGVLCFGAWEESGKIVREEL</sequence>
<evidence type="ECO:0000256" key="1">
    <source>
        <dbReference type="SAM" id="MobiDB-lite"/>
    </source>
</evidence>
<gene>
    <name evidence="2" type="ORF">ElyMa_004114500</name>
</gene>
<organism evidence="2 3">
    <name type="scientific">Elysia marginata</name>
    <dbReference type="NCBI Taxonomy" id="1093978"/>
    <lineage>
        <taxon>Eukaryota</taxon>
        <taxon>Metazoa</taxon>
        <taxon>Spiralia</taxon>
        <taxon>Lophotrochozoa</taxon>
        <taxon>Mollusca</taxon>
        <taxon>Gastropoda</taxon>
        <taxon>Heterobranchia</taxon>
        <taxon>Euthyneura</taxon>
        <taxon>Panpulmonata</taxon>
        <taxon>Sacoglossa</taxon>
        <taxon>Placobranchoidea</taxon>
        <taxon>Plakobranchidae</taxon>
        <taxon>Elysia</taxon>
    </lineage>
</organism>
<feature type="compositionally biased region" description="Polar residues" evidence="1">
    <location>
        <begin position="41"/>
        <end position="53"/>
    </location>
</feature>
<dbReference type="AlphaFoldDB" id="A0AAV4GCN7"/>
<keyword evidence="3" id="KW-1185">Reference proteome</keyword>
<protein>
    <submittedName>
        <fullName evidence="2">Uncharacterized protein</fullName>
    </submittedName>
</protein>
<name>A0AAV4GCN7_9GAST</name>
<evidence type="ECO:0000313" key="2">
    <source>
        <dbReference type="EMBL" id="GFR83064.1"/>
    </source>
</evidence>
<dbReference type="Proteomes" id="UP000762676">
    <property type="component" value="Unassembled WGS sequence"/>
</dbReference>
<feature type="region of interest" description="Disordered" evidence="1">
    <location>
        <begin position="39"/>
        <end position="63"/>
    </location>
</feature>
<comment type="caution">
    <text evidence="2">The sequence shown here is derived from an EMBL/GenBank/DDBJ whole genome shotgun (WGS) entry which is preliminary data.</text>
</comment>
<proteinExistence type="predicted"/>
<accession>A0AAV4GCN7</accession>
<dbReference type="EMBL" id="BMAT01008360">
    <property type="protein sequence ID" value="GFR83064.1"/>
    <property type="molecule type" value="Genomic_DNA"/>
</dbReference>